<dbReference type="AlphaFoldDB" id="A0A8J5WEF1"/>
<proteinExistence type="predicted"/>
<reference evidence="2" key="1">
    <citation type="journal article" date="2021" name="bioRxiv">
        <title>Whole Genome Assembly and Annotation of Northern Wild Rice, Zizania palustris L., Supports a Whole Genome Duplication in the Zizania Genus.</title>
        <authorList>
            <person name="Haas M."/>
            <person name="Kono T."/>
            <person name="Macchietto M."/>
            <person name="Millas R."/>
            <person name="McGilp L."/>
            <person name="Shao M."/>
            <person name="Duquette J."/>
            <person name="Hirsch C.N."/>
            <person name="Kimball J."/>
        </authorList>
    </citation>
    <scope>NUCLEOTIDE SEQUENCE</scope>
    <source>
        <tissue evidence="2">Fresh leaf tissue</tissue>
    </source>
</reference>
<evidence type="ECO:0000313" key="3">
    <source>
        <dbReference type="Proteomes" id="UP000729402"/>
    </source>
</evidence>
<accession>A0A8J5WEF1</accession>
<organism evidence="2 3">
    <name type="scientific">Zizania palustris</name>
    <name type="common">Northern wild rice</name>
    <dbReference type="NCBI Taxonomy" id="103762"/>
    <lineage>
        <taxon>Eukaryota</taxon>
        <taxon>Viridiplantae</taxon>
        <taxon>Streptophyta</taxon>
        <taxon>Embryophyta</taxon>
        <taxon>Tracheophyta</taxon>
        <taxon>Spermatophyta</taxon>
        <taxon>Magnoliopsida</taxon>
        <taxon>Liliopsida</taxon>
        <taxon>Poales</taxon>
        <taxon>Poaceae</taxon>
        <taxon>BOP clade</taxon>
        <taxon>Oryzoideae</taxon>
        <taxon>Oryzeae</taxon>
        <taxon>Zizaniinae</taxon>
        <taxon>Zizania</taxon>
    </lineage>
</organism>
<gene>
    <name evidence="2" type="ORF">GUJ93_ZPchr0010g11138</name>
</gene>
<evidence type="ECO:0000256" key="1">
    <source>
        <dbReference type="SAM" id="MobiDB-lite"/>
    </source>
</evidence>
<feature type="region of interest" description="Disordered" evidence="1">
    <location>
        <begin position="1"/>
        <end position="33"/>
    </location>
</feature>
<feature type="compositionally biased region" description="Basic and acidic residues" evidence="1">
    <location>
        <begin position="8"/>
        <end position="29"/>
    </location>
</feature>
<reference evidence="2" key="2">
    <citation type="submission" date="2021-02" db="EMBL/GenBank/DDBJ databases">
        <authorList>
            <person name="Kimball J.A."/>
            <person name="Haas M.W."/>
            <person name="Macchietto M."/>
            <person name="Kono T."/>
            <person name="Duquette J."/>
            <person name="Shao M."/>
        </authorList>
    </citation>
    <scope>NUCLEOTIDE SEQUENCE</scope>
    <source>
        <tissue evidence="2">Fresh leaf tissue</tissue>
    </source>
</reference>
<dbReference type="EMBL" id="JAAALK010000082">
    <property type="protein sequence ID" value="KAG8088370.1"/>
    <property type="molecule type" value="Genomic_DNA"/>
</dbReference>
<keyword evidence="3" id="KW-1185">Reference proteome</keyword>
<comment type="caution">
    <text evidence="2">The sequence shown here is derived from an EMBL/GenBank/DDBJ whole genome shotgun (WGS) entry which is preliminary data.</text>
</comment>
<sequence>MGMLPREVGARGLEREQQQRGEPEEERAGSEAGQGELLLVGVGGFLLRVVGQWLDGHGLGEPRRSRAIARPWLLPPRLRLEMLASNSFH</sequence>
<name>A0A8J5WEF1_ZIZPA</name>
<dbReference type="Proteomes" id="UP000729402">
    <property type="component" value="Unassembled WGS sequence"/>
</dbReference>
<evidence type="ECO:0000313" key="2">
    <source>
        <dbReference type="EMBL" id="KAG8088370.1"/>
    </source>
</evidence>
<protein>
    <submittedName>
        <fullName evidence="2">Uncharacterized protein</fullName>
    </submittedName>
</protein>